<dbReference type="Gene3D" id="3.90.550.10">
    <property type="entry name" value="Spore Coat Polysaccharide Biosynthesis Protein SpsA, Chain A"/>
    <property type="match status" value="1"/>
</dbReference>
<proteinExistence type="predicted"/>
<dbReference type="EMBL" id="CP018789">
    <property type="protein sequence ID" value="ARR01032.1"/>
    <property type="molecule type" value="Genomic_DNA"/>
</dbReference>
<organism evidence="2 3">
    <name type="scientific">Campylobacter porcelli</name>
    <dbReference type="NCBI Taxonomy" id="1660073"/>
    <lineage>
        <taxon>Bacteria</taxon>
        <taxon>Pseudomonadati</taxon>
        <taxon>Campylobacterota</taxon>
        <taxon>Epsilonproteobacteria</taxon>
        <taxon>Campylobacterales</taxon>
        <taxon>Campylobacteraceae</taxon>
        <taxon>Campylobacter</taxon>
    </lineage>
</organism>
<dbReference type="InterPro" id="IPR002495">
    <property type="entry name" value="Glyco_trans_8"/>
</dbReference>
<keyword evidence="2" id="KW-0808">Transferase</keyword>
<protein>
    <submittedName>
        <fullName evidence="2">Glycosyltransferase, family 8</fullName>
    </submittedName>
</protein>
<dbReference type="STRING" id="1660073.CSUIS_1233"/>
<name>A0A1X9SXL7_9BACT</name>
<dbReference type="Pfam" id="PF01501">
    <property type="entry name" value="Glyco_transf_8"/>
    <property type="match status" value="1"/>
</dbReference>
<dbReference type="KEGG" id="camy:CSUIS_1233"/>
<gene>
    <name evidence="2" type="ORF">CSUIS_1233</name>
</gene>
<dbReference type="Proteomes" id="UP000194260">
    <property type="component" value="Chromosome"/>
</dbReference>
<reference evidence="3" key="1">
    <citation type="journal article" date="2017" name="Genome Biol. Evol.">
        <title>Comparative Genomic Analysis Identifies a Campylobacter Clade Deficient in Selenium Metabolism.</title>
        <authorList>
            <person name="Miller W.G."/>
            <person name="Yee E."/>
            <person name="Lopes B.S."/>
            <person name="Chapman M.H."/>
            <person name="Huynh S."/>
            <person name="Bono J.L."/>
            <person name="Parker C.T."/>
            <person name="Strachan N.J.C."/>
            <person name="Forbes K.J."/>
        </authorList>
    </citation>
    <scope>NUCLEOTIDE SEQUENCE [LARGE SCALE GENOMIC DNA]</scope>
    <source>
        <strain evidence="3">RM6137</strain>
    </source>
</reference>
<feature type="signal peptide" evidence="1">
    <location>
        <begin position="1"/>
        <end position="20"/>
    </location>
</feature>
<dbReference type="SUPFAM" id="SSF53448">
    <property type="entry name" value="Nucleotide-diphospho-sugar transferases"/>
    <property type="match status" value="1"/>
</dbReference>
<evidence type="ECO:0000313" key="3">
    <source>
        <dbReference type="Proteomes" id="UP000194260"/>
    </source>
</evidence>
<evidence type="ECO:0000256" key="1">
    <source>
        <dbReference type="SAM" id="SignalP"/>
    </source>
</evidence>
<dbReference type="InterPro" id="IPR029044">
    <property type="entry name" value="Nucleotide-diphossugar_trans"/>
</dbReference>
<dbReference type="RefSeq" id="WP_086297964.1">
    <property type="nucleotide sequence ID" value="NZ_CP018789.1"/>
</dbReference>
<dbReference type="AlphaFoldDB" id="A0A1X9SXL7"/>
<dbReference type="GO" id="GO:0016757">
    <property type="term" value="F:glycosyltransferase activity"/>
    <property type="evidence" value="ECO:0007669"/>
    <property type="project" value="InterPro"/>
</dbReference>
<accession>A0A1X9SXL7</accession>
<feature type="chain" id="PRO_5013027786" evidence="1">
    <location>
        <begin position="21"/>
        <end position="398"/>
    </location>
</feature>
<evidence type="ECO:0000313" key="2">
    <source>
        <dbReference type="EMBL" id="ARR01032.1"/>
    </source>
</evidence>
<sequence length="398" mass="46700">MKKPYKSGILLAATNNSAFAIGAMVANITEVMSGEVDVFYIVHDGFTQSEMEAFCRLCDGIKIKFISFTKDDFITKIQAFGDKNSANLNSPFLSRWTHMAYGMFEPLLLLDECECIIYLDFDIMLLKGIGKLFKFKNYHFGAHRGKSLLNPTLKDYNGKFRSYRVYRSGIVAYYDTIPNPKECYKQIYNYSTKYGVNDQGVLSLLILNSNFKVKELGYEYTGSTYWRKSIGYSIIHAWGRDGRFWNNELVYQFWGEIWNSYYQKWLKYGGSEYKGGFICKANYAIERIRYHLAYKLGYAMVQNYYSIFGKFKLPFILLAIYLRHRCEQKEYFKIIQNKPHLKVPPIEHYEDYKSALKERQSIPYKLGLALIKATKNWHKGGFVKLYFDIKNIKNEYNQ</sequence>
<keyword evidence="1" id="KW-0732">Signal</keyword>